<reference evidence="2 3" key="1">
    <citation type="submission" date="2010-08" db="EMBL/GenBank/DDBJ databases">
        <authorList>
            <person name="Durkin A.S."/>
            <person name="Madupu R."/>
            <person name="Torralba M."/>
            <person name="Gillis M."/>
            <person name="Methe B."/>
            <person name="Sutton G."/>
            <person name="Nelson K.E."/>
        </authorList>
    </citation>
    <scope>NUCLEOTIDE SEQUENCE [LARGE SCALE GENOMIC DNA]</scope>
    <source>
        <strain evidence="2 3">ACS-049-V-Sch6</strain>
    </source>
</reference>
<feature type="compositionally biased region" description="Polar residues" evidence="1">
    <location>
        <begin position="42"/>
        <end position="53"/>
    </location>
</feature>
<dbReference type="Proteomes" id="UP000004211">
    <property type="component" value="Unassembled WGS sequence"/>
</dbReference>
<organism evidence="2 3">
    <name type="scientific">Veillonella atypica ACS-049-V-Sch6</name>
    <dbReference type="NCBI Taxonomy" id="866776"/>
    <lineage>
        <taxon>Bacteria</taxon>
        <taxon>Bacillati</taxon>
        <taxon>Bacillota</taxon>
        <taxon>Negativicutes</taxon>
        <taxon>Veillonellales</taxon>
        <taxon>Veillonellaceae</taxon>
        <taxon>Veillonella</taxon>
    </lineage>
</organism>
<proteinExistence type="predicted"/>
<name>E1L730_9FIRM</name>
<sequence>MGIIISLLIMWLMFKILQWAFSSLSDSNNDKETSNHDDRAIDSNNNEEPSSYNVGPIDSDRNKDTSNNNVGAIDSKPSDLKYKNEVYISFRDKVQKAYESYKKSGYNITWDSNADGFFILEDGSISDGSSMYSVNVHHDDRYSFEYDDPFCIVVTYGVFFERSDYNDHKEKAEYLNNYFKKIERPGIFYTVETMGDSNLGVCYCHVVANNNNILCKKTKELGEAELFKQLMSEAREFYYEGEELYGDKETSSNNVRAIDNEPSDLKYDNEVYMSFRDKVKKAYESYKESGHNIEWNSDIDGFILSEACLPTGDRLVYMVNVVCDDQKLFKLDNPFRIIVSYGRILENSYYGLFEEQVEYLNDYIEHNEKPGIFFTLSTVGNSNMRAYFCNFAVSNNNNLCKRTEEIGEAELFKQLMSDVRQAYYNGRELYWDKLERDKEKNSFI</sequence>
<feature type="region of interest" description="Disordered" evidence="1">
    <location>
        <begin position="27"/>
        <end position="76"/>
    </location>
</feature>
<dbReference type="RefSeq" id="WP_005377583.1">
    <property type="nucleotide sequence ID" value="NZ_AEDR01000036.1"/>
</dbReference>
<comment type="caution">
    <text evidence="2">The sequence shown here is derived from an EMBL/GenBank/DDBJ whole genome shotgun (WGS) entry which is preliminary data.</text>
</comment>
<protein>
    <submittedName>
        <fullName evidence="2">Uncharacterized protein</fullName>
    </submittedName>
</protein>
<feature type="compositionally biased region" description="Basic and acidic residues" evidence="1">
    <location>
        <begin position="28"/>
        <end position="41"/>
    </location>
</feature>
<evidence type="ECO:0000256" key="1">
    <source>
        <dbReference type="SAM" id="MobiDB-lite"/>
    </source>
</evidence>
<gene>
    <name evidence="2" type="ORF">HMPREF9321_0728</name>
</gene>
<accession>E1L730</accession>
<evidence type="ECO:0000313" key="3">
    <source>
        <dbReference type="Proteomes" id="UP000004211"/>
    </source>
</evidence>
<evidence type="ECO:0000313" key="2">
    <source>
        <dbReference type="EMBL" id="EFL55844.1"/>
    </source>
</evidence>
<dbReference type="EMBL" id="AEDR01000036">
    <property type="protein sequence ID" value="EFL55844.1"/>
    <property type="molecule type" value="Genomic_DNA"/>
</dbReference>
<dbReference type="AlphaFoldDB" id="E1L730"/>